<dbReference type="InterPro" id="IPR036390">
    <property type="entry name" value="WH_DNA-bd_sf"/>
</dbReference>
<dbReference type="InterPro" id="IPR042839">
    <property type="entry name" value="FOXM1"/>
</dbReference>
<feature type="compositionally biased region" description="Polar residues" evidence="4">
    <location>
        <begin position="283"/>
        <end position="294"/>
    </location>
</feature>
<keyword evidence="2 3" id="KW-0238">DNA-binding</keyword>
<evidence type="ECO:0000256" key="1">
    <source>
        <dbReference type="ARBA" id="ARBA00004123"/>
    </source>
</evidence>
<dbReference type="PRINTS" id="PR00053">
    <property type="entry name" value="FORKHEAD"/>
</dbReference>
<dbReference type="InterPro" id="IPR036388">
    <property type="entry name" value="WH-like_DNA-bd_sf"/>
</dbReference>
<evidence type="ECO:0000256" key="4">
    <source>
        <dbReference type="SAM" id="MobiDB-lite"/>
    </source>
</evidence>
<evidence type="ECO:0000313" key="6">
    <source>
        <dbReference type="EMBL" id="KAK6472863.1"/>
    </source>
</evidence>
<keyword evidence="7" id="KW-1185">Reference proteome</keyword>
<feature type="domain" description="Fork-head" evidence="5">
    <location>
        <begin position="88"/>
        <end position="165"/>
    </location>
</feature>
<dbReference type="PANTHER" id="PTHR46878:SF1">
    <property type="entry name" value="FORKHEAD BOX PROTEIN M1"/>
    <property type="match status" value="1"/>
</dbReference>
<evidence type="ECO:0000256" key="3">
    <source>
        <dbReference type="PROSITE-ProRule" id="PRU00089"/>
    </source>
</evidence>
<evidence type="ECO:0000259" key="5">
    <source>
        <dbReference type="PROSITE" id="PS50039"/>
    </source>
</evidence>
<dbReference type="Gene3D" id="1.10.10.10">
    <property type="entry name" value="Winged helix-like DNA-binding domain superfamily/Winged helix DNA-binding domain"/>
    <property type="match status" value="1"/>
</dbReference>
<accession>A0ABR0YJV6</accession>
<dbReference type="Pfam" id="PF00250">
    <property type="entry name" value="Forkhead"/>
    <property type="match status" value="1"/>
</dbReference>
<feature type="region of interest" description="Disordered" evidence="4">
    <location>
        <begin position="276"/>
        <end position="297"/>
    </location>
</feature>
<dbReference type="PROSITE" id="PS00657">
    <property type="entry name" value="FORK_HEAD_1"/>
    <property type="match status" value="1"/>
</dbReference>
<dbReference type="InterPro" id="IPR001766">
    <property type="entry name" value="Fork_head_dom"/>
</dbReference>
<dbReference type="SMART" id="SM00339">
    <property type="entry name" value="FH"/>
    <property type="match status" value="1"/>
</dbReference>
<dbReference type="EMBL" id="JAHFZB010000028">
    <property type="protein sequence ID" value="KAK6472863.1"/>
    <property type="molecule type" value="Genomic_DNA"/>
</dbReference>
<dbReference type="SUPFAM" id="SSF46785">
    <property type="entry name" value="Winged helix' DNA-binding domain"/>
    <property type="match status" value="1"/>
</dbReference>
<comment type="caution">
    <text evidence="6">The sequence shown here is derived from an EMBL/GenBank/DDBJ whole genome shotgun (WGS) entry which is preliminary data.</text>
</comment>
<evidence type="ECO:0000256" key="2">
    <source>
        <dbReference type="ARBA" id="ARBA00023125"/>
    </source>
</evidence>
<feature type="DNA-binding region" description="Fork-head" evidence="3">
    <location>
        <begin position="88"/>
        <end position="165"/>
    </location>
</feature>
<keyword evidence="3" id="KW-0539">Nucleus</keyword>
<dbReference type="PROSITE" id="PS50039">
    <property type="entry name" value="FORK_HEAD_3"/>
    <property type="match status" value="1"/>
</dbReference>
<protein>
    <submittedName>
        <fullName evidence="6">Forkhead box protein M1-like isoform X1</fullName>
    </submittedName>
</protein>
<organism evidence="6 7">
    <name type="scientific">Huso huso</name>
    <name type="common">Beluga</name>
    <name type="synonym">Acipenser huso</name>
    <dbReference type="NCBI Taxonomy" id="61971"/>
    <lineage>
        <taxon>Eukaryota</taxon>
        <taxon>Metazoa</taxon>
        <taxon>Chordata</taxon>
        <taxon>Craniata</taxon>
        <taxon>Vertebrata</taxon>
        <taxon>Euteleostomi</taxon>
        <taxon>Actinopterygii</taxon>
        <taxon>Chondrostei</taxon>
        <taxon>Acipenseriformes</taxon>
        <taxon>Acipenseridae</taxon>
        <taxon>Huso</taxon>
    </lineage>
</organism>
<sequence length="511" mass="56568">MEKQENEDRDGELILLAFSISPISKEFLNVLHVKMFGFAENAMQLDDSLTNINWLGRFSCKGIAQDKGKKVVTKTKIVKPPRCPSTKRPPYSYSELIKLAINSVPEKQLPLQQIYAWVEEHFPYYKYDANPGWKNSIRHSLSMRDIFVRQTDRNSRTAYWTIKSNPETKSCPSHEQNYLGQVLHGQLNYVPALPMMINVNNGVAIVPPQNKVGSVKKMQALLPRGIAPHLIPVPIFITPPVMCEPSSVPLPTPPITQASSRKRVIAPKLPVSRSSVPGMYSSGECSTQASSNETAAAPESIIAKRWKQSNQPRHHQKRKQKHQTLAEPHLQLQENVVLSTDSGLEIDKDISLEQKTNCERFTSSPFKTPTKKNLVGLATSTPYGGSHCLSPSGILSSWKTRLTPPKSADSLLDDSLFKSPGAGSLYTSLGFSALGDNVKTSLDNNNSEKDLTEFSFLGFTPIKSGRLSEGSGFDQQNESLPRVFSNFTLPDIGEGTDLANVSWSAFTAENN</sequence>
<name>A0ABR0YJV6_HUSHU</name>
<dbReference type="Proteomes" id="UP001369086">
    <property type="component" value="Unassembled WGS sequence"/>
</dbReference>
<gene>
    <name evidence="6" type="ORF">HHUSO_G27477</name>
</gene>
<proteinExistence type="predicted"/>
<evidence type="ECO:0000313" key="7">
    <source>
        <dbReference type="Proteomes" id="UP001369086"/>
    </source>
</evidence>
<dbReference type="InterPro" id="IPR018122">
    <property type="entry name" value="TF_fork_head_CS_1"/>
</dbReference>
<comment type="subcellular location">
    <subcellularLocation>
        <location evidence="1 3">Nucleus</location>
    </subcellularLocation>
</comment>
<dbReference type="PANTHER" id="PTHR46878">
    <property type="entry name" value="FORKHEAD BOX PROTEIN M1"/>
    <property type="match status" value="1"/>
</dbReference>
<dbReference type="InterPro" id="IPR030456">
    <property type="entry name" value="TF_fork_head_CS_2"/>
</dbReference>
<reference evidence="6 7" key="1">
    <citation type="submission" date="2021-05" db="EMBL/GenBank/DDBJ databases">
        <authorList>
            <person name="Zahm M."/>
            <person name="Klopp C."/>
            <person name="Cabau C."/>
            <person name="Kuhl H."/>
            <person name="Suciu R."/>
            <person name="Ciorpac M."/>
            <person name="Holostenco D."/>
            <person name="Gessner J."/>
            <person name="Wuertz S."/>
            <person name="Hohne C."/>
            <person name="Stock M."/>
            <person name="Gislard M."/>
            <person name="Lluch J."/>
            <person name="Milhes M."/>
            <person name="Lampietro C."/>
            <person name="Lopez Roques C."/>
            <person name="Donnadieu C."/>
            <person name="Du K."/>
            <person name="Schartl M."/>
            <person name="Guiguen Y."/>
        </authorList>
    </citation>
    <scope>NUCLEOTIDE SEQUENCE [LARGE SCALE GENOMIC DNA]</scope>
    <source>
        <strain evidence="6">Hh-F2</strain>
        <tissue evidence="6">Blood</tissue>
    </source>
</reference>
<dbReference type="PROSITE" id="PS00658">
    <property type="entry name" value="FORK_HEAD_2"/>
    <property type="match status" value="1"/>
</dbReference>